<sequence length="507" mass="57097">MGDSLNRYGKLAPPAESGNETQFFAWDTEEEVVGNRKQRKRDPRDFVLWKERSETDTIYWDSPWGEGRPGWHIECSAMIEAAMRQFTSHRMQVHAGGIDLKFPHHTNEIAQAEAFHGMNLRNSERSRVDCHAQMEWIPHWLHTGHLHIQGRKMSKSLKNFVTIKEVLSTSTGSSQDSAADNFRLWCLGLSGSYRKPTTYSSKRLEEAQITREKIIRFFAEGSKRLKACEEMADRAPYNWTILDHELFNSATTCAVKSMAALVGSNEDSKSFDLDGPACLTEMLSLVDAGHDYINRTKCGEHSPVPLEEALNVLRKLLSTLGFTQATSKAGLDSAEQPTSNVVGGEVALAEILSTFREEIRSIAIRQMKISNTSDDRKANATELLKICDDARNASSVAGLELLDSKVDSADGDNQKLKWRWCRPNQKTDDSKIMAQNKEKKPRKLSSRVPVHDLFRVGSYEGVYSEYDAIGMPTTNADGTPVSKSALKKLKKKREKYERKLEIGDSYP</sequence>
<dbReference type="GO" id="GO:0005737">
    <property type="term" value="C:cytoplasm"/>
    <property type="evidence" value="ECO:0007669"/>
    <property type="project" value="TreeGrafter"/>
</dbReference>
<dbReference type="GO" id="GO:0006423">
    <property type="term" value="P:cysteinyl-tRNA aminoacylation"/>
    <property type="evidence" value="ECO:0007669"/>
    <property type="project" value="TreeGrafter"/>
</dbReference>
<evidence type="ECO:0000256" key="1">
    <source>
        <dbReference type="ARBA" id="ARBA00005594"/>
    </source>
</evidence>
<dbReference type="EMBL" id="HBGY01016403">
    <property type="protein sequence ID" value="CAD9582221.1"/>
    <property type="molecule type" value="Transcribed_RNA"/>
</dbReference>
<keyword evidence="4" id="KW-0067">ATP-binding</keyword>
<keyword evidence="3" id="KW-0547">Nucleotide-binding</keyword>
<dbReference type="InterPro" id="IPR014729">
    <property type="entry name" value="Rossmann-like_a/b/a_fold"/>
</dbReference>
<dbReference type="InterPro" id="IPR024909">
    <property type="entry name" value="Cys-tRNA/MSH_ligase"/>
</dbReference>
<feature type="region of interest" description="Disordered" evidence="5">
    <location>
        <begin position="471"/>
        <end position="490"/>
    </location>
</feature>
<evidence type="ECO:0000256" key="2">
    <source>
        <dbReference type="ARBA" id="ARBA00022598"/>
    </source>
</evidence>
<accession>A0A7S2KQ94</accession>
<dbReference type="GO" id="GO:0005524">
    <property type="term" value="F:ATP binding"/>
    <property type="evidence" value="ECO:0007669"/>
    <property type="project" value="UniProtKB-KW"/>
</dbReference>
<keyword evidence="2" id="KW-0436">Ligase</keyword>
<feature type="domain" description="tRNA synthetases class I catalytic" evidence="6">
    <location>
        <begin position="30"/>
        <end position="207"/>
    </location>
</feature>
<dbReference type="SUPFAM" id="SSF52374">
    <property type="entry name" value="Nucleotidylyl transferase"/>
    <property type="match status" value="1"/>
</dbReference>
<evidence type="ECO:0000256" key="4">
    <source>
        <dbReference type="ARBA" id="ARBA00022840"/>
    </source>
</evidence>
<dbReference type="PANTHER" id="PTHR10890">
    <property type="entry name" value="CYSTEINYL-TRNA SYNTHETASE"/>
    <property type="match status" value="1"/>
</dbReference>
<organism evidence="7">
    <name type="scientific">Leptocylindrus danicus</name>
    <dbReference type="NCBI Taxonomy" id="163516"/>
    <lineage>
        <taxon>Eukaryota</taxon>
        <taxon>Sar</taxon>
        <taxon>Stramenopiles</taxon>
        <taxon>Ochrophyta</taxon>
        <taxon>Bacillariophyta</taxon>
        <taxon>Coscinodiscophyceae</taxon>
        <taxon>Chaetocerotophycidae</taxon>
        <taxon>Leptocylindrales</taxon>
        <taxon>Leptocylindraceae</taxon>
        <taxon>Leptocylindrus</taxon>
    </lineage>
</organism>
<evidence type="ECO:0000313" key="7">
    <source>
        <dbReference type="EMBL" id="CAD9582221.1"/>
    </source>
</evidence>
<evidence type="ECO:0000256" key="3">
    <source>
        <dbReference type="ARBA" id="ARBA00022741"/>
    </source>
</evidence>
<dbReference type="AlphaFoldDB" id="A0A7S2KQ94"/>
<evidence type="ECO:0000256" key="5">
    <source>
        <dbReference type="SAM" id="MobiDB-lite"/>
    </source>
</evidence>
<name>A0A7S2KQ94_9STRA</name>
<dbReference type="Gene3D" id="3.40.50.620">
    <property type="entry name" value="HUPs"/>
    <property type="match status" value="1"/>
</dbReference>
<protein>
    <recommendedName>
        <fullName evidence="6">tRNA synthetases class I catalytic domain-containing protein</fullName>
    </recommendedName>
</protein>
<dbReference type="GO" id="GO:0004817">
    <property type="term" value="F:cysteine-tRNA ligase activity"/>
    <property type="evidence" value="ECO:0007669"/>
    <property type="project" value="TreeGrafter"/>
</dbReference>
<gene>
    <name evidence="7" type="ORF">LDAN0321_LOCUS10605</name>
</gene>
<dbReference type="InterPro" id="IPR032678">
    <property type="entry name" value="tRNA-synt_1_cat_dom"/>
</dbReference>
<feature type="region of interest" description="Disordered" evidence="5">
    <location>
        <begin position="1"/>
        <end position="23"/>
    </location>
</feature>
<comment type="similarity">
    <text evidence="1">Belongs to the class-I aminoacyl-tRNA synthetase family.</text>
</comment>
<dbReference type="Pfam" id="PF01406">
    <property type="entry name" value="tRNA-synt_1e"/>
    <property type="match status" value="1"/>
</dbReference>
<reference evidence="7" key="1">
    <citation type="submission" date="2021-01" db="EMBL/GenBank/DDBJ databases">
        <authorList>
            <person name="Corre E."/>
            <person name="Pelletier E."/>
            <person name="Niang G."/>
            <person name="Scheremetjew M."/>
            <person name="Finn R."/>
            <person name="Kale V."/>
            <person name="Holt S."/>
            <person name="Cochrane G."/>
            <person name="Meng A."/>
            <person name="Brown T."/>
            <person name="Cohen L."/>
        </authorList>
    </citation>
    <scope>NUCLEOTIDE SEQUENCE</scope>
    <source>
        <strain evidence="7">B650</strain>
    </source>
</reference>
<dbReference type="PRINTS" id="PR00983">
    <property type="entry name" value="TRNASYNTHCYS"/>
</dbReference>
<evidence type="ECO:0000259" key="6">
    <source>
        <dbReference type="Pfam" id="PF01406"/>
    </source>
</evidence>
<dbReference type="PANTHER" id="PTHR10890:SF27">
    <property type="entry name" value="CYSTEINE--TRNA LIGASE, MITOCHONDRIAL-RELATED"/>
    <property type="match status" value="1"/>
</dbReference>
<proteinExistence type="inferred from homology"/>